<sequence length="221" mass="23273">MLRLGPLGGSGAGFRVWLLDSQSARVGGLGGAIRRLRQRCAGGHRPVHRCRRSQVGAGQWLGPAAAAWLRRAGPGAFFGAHRALHAALCRDEHGSLPAIDTSAGLPHVAPASAAQPAQTLDRLFAEIAASPQGRDVHAGRVERRRISARDRRSRTDQCQKGHPSGLLLRQDLLRTGGCTARAEDLACRDCPPRAVLSLPAGLVPGRTGQVSESHGGRLVSG</sequence>
<comment type="caution">
    <text evidence="1">The sequence shown here is derived from an EMBL/GenBank/DDBJ whole genome shotgun (WGS) entry which is preliminary data.</text>
</comment>
<accession>A0A080M834</accession>
<evidence type="ECO:0000313" key="1">
    <source>
        <dbReference type="EMBL" id="KFB73299.1"/>
    </source>
</evidence>
<protein>
    <submittedName>
        <fullName evidence="1">Uncharacterized protein</fullName>
    </submittedName>
</protein>
<proteinExistence type="predicted"/>
<evidence type="ECO:0000313" key="2">
    <source>
        <dbReference type="Proteomes" id="UP000020077"/>
    </source>
</evidence>
<dbReference type="AlphaFoldDB" id="A0A080M834"/>
<gene>
    <name evidence="1" type="ORF">AW09_001448</name>
</gene>
<name>A0A080M834_9PROT</name>
<organism evidence="1 2">
    <name type="scientific">Candidatus Accumulibacter phosphatis</name>
    <dbReference type="NCBI Taxonomy" id="327160"/>
    <lineage>
        <taxon>Bacteria</taxon>
        <taxon>Pseudomonadati</taxon>
        <taxon>Pseudomonadota</taxon>
        <taxon>Betaproteobacteria</taxon>
        <taxon>Candidatus Accumulibacter</taxon>
    </lineage>
</organism>
<reference evidence="1 2" key="1">
    <citation type="submission" date="2014-02" db="EMBL/GenBank/DDBJ databases">
        <title>Expanding our view of genomic diversity in Candidatus Accumulibacter clades.</title>
        <authorList>
            <person name="Skennerton C.T."/>
            <person name="Barr J.J."/>
            <person name="Slater F.R."/>
            <person name="Bond P.L."/>
            <person name="Tyson G.W."/>
        </authorList>
    </citation>
    <scope>NUCLEOTIDE SEQUENCE [LARGE SCALE GENOMIC DNA]</scope>
    <source>
        <strain evidence="2">BA-91</strain>
    </source>
</reference>
<dbReference type="EMBL" id="JDVG02000250">
    <property type="protein sequence ID" value="KFB73299.1"/>
    <property type="molecule type" value="Genomic_DNA"/>
</dbReference>
<dbReference type="Proteomes" id="UP000020077">
    <property type="component" value="Unassembled WGS sequence"/>
</dbReference>